<dbReference type="Gene3D" id="1.10.1200.270">
    <property type="entry name" value="Methyltransferase, alpha-helical capping domain"/>
    <property type="match status" value="1"/>
</dbReference>
<keyword evidence="2" id="KW-0808">Transferase</keyword>
<dbReference type="Proteomes" id="UP001652623">
    <property type="component" value="Chromosome 2"/>
</dbReference>
<reference evidence="6" key="1">
    <citation type="submission" date="2025-08" db="UniProtKB">
        <authorList>
            <consortium name="RefSeq"/>
        </authorList>
    </citation>
    <scope>IDENTIFICATION</scope>
    <source>
        <tissue evidence="6">Seedling</tissue>
    </source>
</reference>
<proteinExistence type="predicted"/>
<dbReference type="SUPFAM" id="SSF53335">
    <property type="entry name" value="S-adenosyl-L-methionine-dependent methyltransferases"/>
    <property type="match status" value="1"/>
</dbReference>
<keyword evidence="4" id="KW-0460">Magnesium</keyword>
<dbReference type="RefSeq" id="XP_048329824.1">
    <property type="nucleotide sequence ID" value="XM_048473867.2"/>
</dbReference>
<evidence type="ECO:0000313" key="6">
    <source>
        <dbReference type="RefSeq" id="XP_048329824.1"/>
    </source>
</evidence>
<keyword evidence="5" id="KW-1185">Reference proteome</keyword>
<evidence type="ECO:0000313" key="5">
    <source>
        <dbReference type="Proteomes" id="UP001652623"/>
    </source>
</evidence>
<gene>
    <name evidence="6" type="primary">LOC107418641</name>
</gene>
<keyword evidence="1" id="KW-0489">Methyltransferase</keyword>
<dbReference type="Gene3D" id="3.40.50.150">
    <property type="entry name" value="Vaccinia Virus protein VP39"/>
    <property type="match status" value="1"/>
</dbReference>
<dbReference type="GeneID" id="107418641"/>
<evidence type="ECO:0000256" key="2">
    <source>
        <dbReference type="ARBA" id="ARBA00022679"/>
    </source>
</evidence>
<dbReference type="InterPro" id="IPR042086">
    <property type="entry name" value="MeTrfase_capping"/>
</dbReference>
<evidence type="ECO:0000256" key="3">
    <source>
        <dbReference type="ARBA" id="ARBA00022723"/>
    </source>
</evidence>
<accession>A0ABM3IJL4</accession>
<evidence type="ECO:0000256" key="1">
    <source>
        <dbReference type="ARBA" id="ARBA00022603"/>
    </source>
</evidence>
<dbReference type="InterPro" id="IPR029063">
    <property type="entry name" value="SAM-dependent_MTases_sf"/>
</dbReference>
<protein>
    <submittedName>
        <fullName evidence="6">Loganic acid O-methyltransferase-like</fullName>
    </submittedName>
</protein>
<dbReference type="InterPro" id="IPR005299">
    <property type="entry name" value="MeTrfase_7"/>
</dbReference>
<name>A0ABM3IJL4_ZIZJJ</name>
<organism evidence="5 6">
    <name type="scientific">Ziziphus jujuba</name>
    <name type="common">Chinese jujube</name>
    <name type="synonym">Ziziphus sativa</name>
    <dbReference type="NCBI Taxonomy" id="326968"/>
    <lineage>
        <taxon>Eukaryota</taxon>
        <taxon>Viridiplantae</taxon>
        <taxon>Streptophyta</taxon>
        <taxon>Embryophyta</taxon>
        <taxon>Tracheophyta</taxon>
        <taxon>Spermatophyta</taxon>
        <taxon>Magnoliopsida</taxon>
        <taxon>eudicotyledons</taxon>
        <taxon>Gunneridae</taxon>
        <taxon>Pentapetalae</taxon>
        <taxon>rosids</taxon>
        <taxon>fabids</taxon>
        <taxon>Rosales</taxon>
        <taxon>Rhamnaceae</taxon>
        <taxon>Paliureae</taxon>
        <taxon>Ziziphus</taxon>
    </lineage>
</organism>
<dbReference type="PANTHER" id="PTHR31009">
    <property type="entry name" value="S-ADENOSYL-L-METHIONINE:CARBOXYL METHYLTRANSFERASE FAMILY PROTEIN"/>
    <property type="match status" value="1"/>
</dbReference>
<evidence type="ECO:0000256" key="4">
    <source>
        <dbReference type="ARBA" id="ARBA00022842"/>
    </source>
</evidence>
<sequence>MDEMAANPMNGGSGLYSYTRNSTLQRKAIEAAEELINKAILEKLEINNFSSLKTFQLADLGCSVGPNTFLAVQNIVDAVKLKYQSQRRLDSQQLLEFQVFFNDHMSNDFNQLFTALPPERRYFAMGVPGSFHGRLFPKASLHFFHSSYAVHWLSRVPKEMGDKTSPAWNKGSIHYSKASDDVFRAYEAHYVKDMERFLIARAEEIVCGGLLALILPGFPNEKHYSEAFLSRIVHLLGSCLLEIAKKGMTSEEKVDSFNIPTFYASLQQVEAIVKRNGCFSIEIMKSLTQEKPNPKMLSFNIRASLEGMITQHFGSEILEELFDLFCKKCEELLSSFEREIESSLLVLLKRKYNN</sequence>
<keyword evidence="3" id="KW-0479">Metal-binding</keyword>
<dbReference type="Pfam" id="PF03492">
    <property type="entry name" value="Methyltransf_7"/>
    <property type="match status" value="1"/>
</dbReference>